<dbReference type="PANTHER" id="PTHR11403">
    <property type="entry name" value="CYTOCHROME C OXIDASE SUBUNIT III"/>
    <property type="match status" value="1"/>
</dbReference>
<dbReference type="EMBL" id="LC385650">
    <property type="protein sequence ID" value="BBE15726.1"/>
    <property type="molecule type" value="Genomic_DNA"/>
</dbReference>
<evidence type="ECO:0000256" key="6">
    <source>
        <dbReference type="ARBA" id="ARBA00022989"/>
    </source>
</evidence>
<comment type="similarity">
    <text evidence="2 8">Belongs to the cytochrome c oxidase subunit 3 family.</text>
</comment>
<evidence type="ECO:0000256" key="5">
    <source>
        <dbReference type="ARBA" id="ARBA00022967"/>
    </source>
</evidence>
<dbReference type="InterPro" id="IPR024791">
    <property type="entry name" value="Cyt_c/ubiquinol_Oxase_su3"/>
</dbReference>
<feature type="transmembrane region" description="Helical" evidence="9">
    <location>
        <begin position="12"/>
        <end position="33"/>
    </location>
</feature>
<feature type="transmembrane region" description="Helical" evidence="9">
    <location>
        <begin position="39"/>
        <end position="57"/>
    </location>
</feature>
<evidence type="ECO:0000259" key="10">
    <source>
        <dbReference type="PROSITE" id="PS50253"/>
    </source>
</evidence>
<organism evidence="11">
    <name type="scientific">Echiniscus testudo</name>
    <name type="common">Water bear</name>
    <dbReference type="NCBI Taxonomy" id="399800"/>
    <lineage>
        <taxon>Eukaryota</taxon>
        <taxon>Metazoa</taxon>
        <taxon>Ecdysozoa</taxon>
        <taxon>Tardigrada</taxon>
        <taxon>Heterotardigrada</taxon>
        <taxon>Echiniscoidea</taxon>
        <taxon>Echiniscidae</taxon>
        <taxon>Echiniscus</taxon>
    </lineage>
</organism>
<feature type="transmembrane region" description="Helical" evidence="9">
    <location>
        <begin position="157"/>
        <end position="178"/>
    </location>
</feature>
<feature type="transmembrane region" description="Helical" evidence="9">
    <location>
        <begin position="190"/>
        <end position="217"/>
    </location>
</feature>
<protein>
    <recommendedName>
        <fullName evidence="3 8">Cytochrome c oxidase subunit 3</fullName>
    </recommendedName>
</protein>
<dbReference type="Gene3D" id="1.20.120.80">
    <property type="entry name" value="Cytochrome c oxidase, subunit III, four-helix bundle"/>
    <property type="match status" value="1"/>
</dbReference>
<geneLocation type="mitochondrion" evidence="11"/>
<evidence type="ECO:0000256" key="7">
    <source>
        <dbReference type="ARBA" id="ARBA00023136"/>
    </source>
</evidence>
<dbReference type="AlphaFoldDB" id="A0A348BR57"/>
<evidence type="ECO:0000256" key="4">
    <source>
        <dbReference type="ARBA" id="ARBA00022692"/>
    </source>
</evidence>
<dbReference type="InterPro" id="IPR000298">
    <property type="entry name" value="Cyt_c_oxidase-like_su3"/>
</dbReference>
<comment type="subcellular location">
    <subcellularLocation>
        <location evidence="1">Membrane</location>
        <topology evidence="1">Multi-pass membrane protein</topology>
    </subcellularLocation>
</comment>
<dbReference type="InterPro" id="IPR035973">
    <property type="entry name" value="Cyt_c_oxidase_su3-like_sf"/>
</dbReference>
<comment type="function">
    <text evidence="8">Component of the cytochrome c oxidase, the last enzyme in the mitochondrial electron transport chain which drives oxidative phosphorylation. The respiratory chain contains 3 multisubunit complexes succinate dehydrogenase (complex II, CII), ubiquinol-cytochrome c oxidoreductase (cytochrome b-c1 complex, complex III, CIII) and cytochrome c oxidase (complex IV, CIV), that cooperate to transfer electrons derived from NADH and succinate to molecular oxygen, creating an electrochemical gradient over the inner membrane that drives transmembrane transport and the ATP synthase. Cytochrome c oxidase is the component of the respiratory chain that catalyzes the reduction of oxygen to water. Electrons originating from reduced cytochrome c in the intermembrane space (IMS) are transferred via the dinuclear copper A center (CU(A)) of subunit 2 and heme A of subunit 1 to the active site in subunit 1, a binuclear center (BNC) formed by heme A3 and copper B (CU(B)). The BNC reduces molecular oxygen to 2 water molecules using 4 electrons from cytochrome c in the IMS and 4 protons from the mitochondrial matrix.</text>
</comment>
<gene>
    <name evidence="11" type="primary">cox3</name>
</gene>
<dbReference type="Gene3D" id="1.10.287.70">
    <property type="match status" value="1"/>
</dbReference>
<dbReference type="PROSITE" id="PS50253">
    <property type="entry name" value="COX3"/>
    <property type="match status" value="1"/>
</dbReference>
<feature type="transmembrane region" description="Helical" evidence="9">
    <location>
        <begin position="121"/>
        <end position="145"/>
    </location>
</feature>
<name>A0A348BR57_ECHTS</name>
<reference evidence="11" key="1">
    <citation type="journal article" date="2018" name="Mitochondrial DNA Part B Resour">
        <title>The complete mitochondrial genome of Echiniscus testudo (Heterotardigrada: Echiniscidae).</title>
        <authorList>
            <person name="Arakawa K."/>
        </authorList>
    </citation>
    <scope>NUCLEOTIDE SEQUENCE</scope>
</reference>
<keyword evidence="4 8" id="KW-0812">Transmembrane</keyword>
<keyword evidence="6 9" id="KW-1133">Transmembrane helix</keyword>
<dbReference type="GO" id="GO:0006123">
    <property type="term" value="P:mitochondrial electron transport, cytochrome c to oxygen"/>
    <property type="evidence" value="ECO:0007669"/>
    <property type="project" value="TreeGrafter"/>
</dbReference>
<evidence type="ECO:0000256" key="9">
    <source>
        <dbReference type="SAM" id="Phobius"/>
    </source>
</evidence>
<dbReference type="InterPro" id="IPR033945">
    <property type="entry name" value="Cyt_c_oxase_su3_dom"/>
</dbReference>
<evidence type="ECO:0000313" key="11">
    <source>
        <dbReference type="EMBL" id="BBE15726.1"/>
    </source>
</evidence>
<dbReference type="InterPro" id="IPR013833">
    <property type="entry name" value="Cyt_c_oxidase_su3_a-hlx"/>
</dbReference>
<sequence length="260" mass="31162">MTQFHPFHMVFMSPWPFISGNLLICAFFLFLLFFNKFSLKYFVIIFMVFLLCLFNWWRDVMRESTMQGYHTTYVFSNMRYGMLLFIVSEIFFFISFFWSFFHSSLSPTFELGGFWPPPSTLSINPFDVPLLNTVILLSSGITVTLSHHFTINKNNSLSCMYLFITIMLGVYFTFTQLFEYYQTDFYLSDSSFGSCFFVATGFHGFHVIVGTLLLFFASLRFLKNHFNFFHHIGLESSIWYWHFVDVVWLFLFLFIYWWVY</sequence>
<dbReference type="Pfam" id="PF00510">
    <property type="entry name" value="COX3"/>
    <property type="match status" value="1"/>
</dbReference>
<feature type="transmembrane region" description="Helical" evidence="9">
    <location>
        <begin position="238"/>
        <end position="259"/>
    </location>
</feature>
<dbReference type="CDD" id="cd01665">
    <property type="entry name" value="Cyt_c_Oxidase_III"/>
    <property type="match status" value="1"/>
</dbReference>
<evidence type="ECO:0000256" key="3">
    <source>
        <dbReference type="ARBA" id="ARBA00015944"/>
    </source>
</evidence>
<keyword evidence="8 11" id="KW-0496">Mitochondrion</keyword>
<dbReference type="SUPFAM" id="SSF81452">
    <property type="entry name" value="Cytochrome c oxidase subunit III-like"/>
    <property type="match status" value="1"/>
</dbReference>
<keyword evidence="5" id="KW-1278">Translocase</keyword>
<accession>A0A348BR57</accession>
<dbReference type="GO" id="GO:0016020">
    <property type="term" value="C:membrane"/>
    <property type="evidence" value="ECO:0007669"/>
    <property type="project" value="UniProtKB-SubCell"/>
</dbReference>
<evidence type="ECO:0000256" key="2">
    <source>
        <dbReference type="ARBA" id="ARBA00010581"/>
    </source>
</evidence>
<dbReference type="GO" id="GO:0004129">
    <property type="term" value="F:cytochrome-c oxidase activity"/>
    <property type="evidence" value="ECO:0007669"/>
    <property type="project" value="InterPro"/>
</dbReference>
<dbReference type="GO" id="GO:0005739">
    <property type="term" value="C:mitochondrion"/>
    <property type="evidence" value="ECO:0007669"/>
    <property type="project" value="TreeGrafter"/>
</dbReference>
<dbReference type="PANTHER" id="PTHR11403:SF7">
    <property type="entry name" value="CYTOCHROME C OXIDASE SUBUNIT 3"/>
    <property type="match status" value="1"/>
</dbReference>
<evidence type="ECO:0000256" key="8">
    <source>
        <dbReference type="RuleBase" id="RU003375"/>
    </source>
</evidence>
<evidence type="ECO:0000256" key="1">
    <source>
        <dbReference type="ARBA" id="ARBA00004141"/>
    </source>
</evidence>
<proteinExistence type="inferred from homology"/>
<feature type="domain" description="Heme-copper oxidase subunit III family profile" evidence="10">
    <location>
        <begin position="3"/>
        <end position="260"/>
    </location>
</feature>
<keyword evidence="7 9" id="KW-0472">Membrane</keyword>
<feature type="transmembrane region" description="Helical" evidence="9">
    <location>
        <begin position="78"/>
        <end position="101"/>
    </location>
</feature>